<keyword evidence="6" id="KW-0378">Hydrolase</keyword>
<organism evidence="6 7">
    <name type="scientific">Thalassobacillus hwangdonensis</name>
    <dbReference type="NCBI Taxonomy" id="546108"/>
    <lineage>
        <taxon>Bacteria</taxon>
        <taxon>Bacillati</taxon>
        <taxon>Bacillota</taxon>
        <taxon>Bacilli</taxon>
        <taxon>Bacillales</taxon>
        <taxon>Bacillaceae</taxon>
        <taxon>Thalassobacillus</taxon>
    </lineage>
</organism>
<dbReference type="InterPro" id="IPR001650">
    <property type="entry name" value="Helicase_C-like"/>
</dbReference>
<keyword evidence="6" id="KW-0347">Helicase</keyword>
<dbReference type="RefSeq" id="WP_386061630.1">
    <property type="nucleotide sequence ID" value="NZ_JBHTKL010000005.1"/>
</dbReference>
<evidence type="ECO:0000259" key="5">
    <source>
        <dbReference type="PROSITE" id="PS51194"/>
    </source>
</evidence>
<dbReference type="Pfam" id="PF04851">
    <property type="entry name" value="ResIII"/>
    <property type="match status" value="1"/>
</dbReference>
<dbReference type="EMBL" id="JBHTKL010000005">
    <property type="protein sequence ID" value="MFD1020296.1"/>
    <property type="molecule type" value="Genomic_DNA"/>
</dbReference>
<accession>A0ABW3L2K2</accession>
<evidence type="ECO:0000313" key="7">
    <source>
        <dbReference type="Proteomes" id="UP001596990"/>
    </source>
</evidence>
<sequence>MKLLQHFFSSEPIPPFDHTFQSPIISPEISSEFDPKLQQYLSGKLLLRHEIPLIDDQLNTYISKRLIQTIDAVSVRGSKAICLRCGNEKKHLFGVMPHASCNKDCLYCRKCIMMGRVNACTKLYYWAGPAPSTEYPDPCTWEGELTPFQNKAAQQLVEVIQKPGERLLVWAVCGAGKTEMLFPALTKAFESGKRVCLATPRADVVQELLPRFQASFPSVSVQALYGDSPDKTGDTSFILATTHQLLRYSQAFDVMIVDEVDAFPYHADNSLPYATNRATKTNGVQVYLTATPRPKQLQEIHSKKLPTVFVPQRFHGHPLPVPKLQSSFSLTKNLNNNKLSPEFYRWLDTRKKPNRQLLVFVPTIENASKIEKILQQKFNSVTSVHAADSNRSKKVQAFRMKEWLVLVTTTILERGVTFPSVDVAILDSGHTVFDQAALVQIAGRAGRSPDDPDGDVVFFHQGVTNAMVDAVESIKRMNRLASKL</sequence>
<gene>
    <name evidence="6" type="ORF">ACFQ2J_13995</name>
</gene>
<dbReference type="SUPFAM" id="SSF52540">
    <property type="entry name" value="P-loop containing nucleoside triphosphate hydrolases"/>
    <property type="match status" value="1"/>
</dbReference>
<name>A0ABW3L2K2_9BACI</name>
<feature type="domain" description="Helicase ATP-binding" evidence="4">
    <location>
        <begin position="158"/>
        <end position="310"/>
    </location>
</feature>
<keyword evidence="1" id="KW-0547">Nucleotide-binding</keyword>
<dbReference type="PROSITE" id="PS51192">
    <property type="entry name" value="HELICASE_ATP_BIND_1"/>
    <property type="match status" value="1"/>
</dbReference>
<feature type="domain" description="Helicase C-terminal" evidence="5">
    <location>
        <begin position="339"/>
        <end position="484"/>
    </location>
</feature>
<comment type="caution">
    <text evidence="6">The sequence shown here is derived from an EMBL/GenBank/DDBJ whole genome shotgun (WGS) entry which is preliminary data.</text>
</comment>
<evidence type="ECO:0000313" key="6">
    <source>
        <dbReference type="EMBL" id="MFD1020296.1"/>
    </source>
</evidence>
<dbReference type="PROSITE" id="PS51194">
    <property type="entry name" value="HELICASE_CTER"/>
    <property type="match status" value="1"/>
</dbReference>
<dbReference type="PANTHER" id="PTHR30580">
    <property type="entry name" value="PRIMOSOMAL PROTEIN N"/>
    <property type="match status" value="1"/>
</dbReference>
<evidence type="ECO:0000256" key="2">
    <source>
        <dbReference type="ARBA" id="ARBA00022840"/>
    </source>
</evidence>
<keyword evidence="3" id="KW-0238">DNA-binding</keyword>
<evidence type="ECO:0000259" key="4">
    <source>
        <dbReference type="PROSITE" id="PS51192"/>
    </source>
</evidence>
<protein>
    <submittedName>
        <fullName evidence="6">DEAD/DEAH box helicase</fullName>
    </submittedName>
</protein>
<dbReference type="SMART" id="SM00487">
    <property type="entry name" value="DEXDc"/>
    <property type="match status" value="1"/>
</dbReference>
<dbReference type="InterPro" id="IPR027417">
    <property type="entry name" value="P-loop_NTPase"/>
</dbReference>
<proteinExistence type="predicted"/>
<dbReference type="Gene3D" id="3.40.50.300">
    <property type="entry name" value="P-loop containing nucleotide triphosphate hydrolases"/>
    <property type="match status" value="2"/>
</dbReference>
<dbReference type="Proteomes" id="UP001596990">
    <property type="component" value="Unassembled WGS sequence"/>
</dbReference>
<dbReference type="InterPro" id="IPR014001">
    <property type="entry name" value="Helicase_ATP-bd"/>
</dbReference>
<dbReference type="PANTHER" id="PTHR30580:SF1">
    <property type="entry name" value="COMF OPERON PROTEIN 1"/>
    <property type="match status" value="1"/>
</dbReference>
<dbReference type="Pfam" id="PF00271">
    <property type="entry name" value="Helicase_C"/>
    <property type="match status" value="1"/>
</dbReference>
<dbReference type="InterPro" id="IPR006935">
    <property type="entry name" value="Helicase/UvrB_N"/>
</dbReference>
<evidence type="ECO:0000256" key="3">
    <source>
        <dbReference type="ARBA" id="ARBA00023125"/>
    </source>
</evidence>
<keyword evidence="2" id="KW-0067">ATP-binding</keyword>
<evidence type="ECO:0000256" key="1">
    <source>
        <dbReference type="ARBA" id="ARBA00022741"/>
    </source>
</evidence>
<keyword evidence="7" id="KW-1185">Reference proteome</keyword>
<dbReference type="GO" id="GO:0004386">
    <property type="term" value="F:helicase activity"/>
    <property type="evidence" value="ECO:0007669"/>
    <property type="project" value="UniProtKB-KW"/>
</dbReference>
<dbReference type="SMART" id="SM00490">
    <property type="entry name" value="HELICc"/>
    <property type="match status" value="1"/>
</dbReference>
<reference evidence="7" key="1">
    <citation type="journal article" date="2019" name="Int. J. Syst. Evol. Microbiol.">
        <title>The Global Catalogue of Microorganisms (GCM) 10K type strain sequencing project: providing services to taxonomists for standard genome sequencing and annotation.</title>
        <authorList>
            <consortium name="The Broad Institute Genomics Platform"/>
            <consortium name="The Broad Institute Genome Sequencing Center for Infectious Disease"/>
            <person name="Wu L."/>
            <person name="Ma J."/>
        </authorList>
    </citation>
    <scope>NUCLEOTIDE SEQUENCE [LARGE SCALE GENOMIC DNA]</scope>
    <source>
        <strain evidence="7">CCUG 56607</strain>
    </source>
</reference>